<dbReference type="EMBL" id="BAABUJ010000011">
    <property type="protein sequence ID" value="GAA5798863.1"/>
    <property type="molecule type" value="Genomic_DNA"/>
</dbReference>
<comment type="caution">
    <text evidence="2">The sequence shown here is derived from an EMBL/GenBank/DDBJ whole genome shotgun (WGS) entry which is preliminary data.</text>
</comment>
<evidence type="ECO:0000313" key="2">
    <source>
        <dbReference type="EMBL" id="GAA5798863.1"/>
    </source>
</evidence>
<dbReference type="InterPro" id="IPR013935">
    <property type="entry name" value="Trs120_TRAPPC9"/>
</dbReference>
<reference evidence="2 3" key="1">
    <citation type="submission" date="2024-04" db="EMBL/GenBank/DDBJ databases">
        <title>genome sequences of Mucor flavus KT1a and Helicostylum pulchrum KT1b strains isolation_sourced from the surface of a dry-aged beef.</title>
        <authorList>
            <person name="Toyotome T."/>
            <person name="Hosono M."/>
            <person name="Torimaru M."/>
            <person name="Fukuda K."/>
            <person name="Mikami N."/>
        </authorList>
    </citation>
    <scope>NUCLEOTIDE SEQUENCE [LARGE SCALE GENOMIC DNA]</scope>
    <source>
        <strain evidence="2 3">KT1b</strain>
    </source>
</reference>
<dbReference type="Proteomes" id="UP001476247">
    <property type="component" value="Unassembled WGS sequence"/>
</dbReference>
<proteinExistence type="predicted"/>
<name>A0ABP9XX59_9FUNG</name>
<gene>
    <name evidence="2" type="ORF">HPULCUR_004270</name>
</gene>
<organism evidence="2 3">
    <name type="scientific">Helicostylum pulchrum</name>
    <dbReference type="NCBI Taxonomy" id="562976"/>
    <lineage>
        <taxon>Eukaryota</taxon>
        <taxon>Fungi</taxon>
        <taxon>Fungi incertae sedis</taxon>
        <taxon>Mucoromycota</taxon>
        <taxon>Mucoromycotina</taxon>
        <taxon>Mucoromycetes</taxon>
        <taxon>Mucorales</taxon>
        <taxon>Mucorineae</taxon>
        <taxon>Mucoraceae</taxon>
        <taxon>Helicostylum</taxon>
    </lineage>
</organism>
<protein>
    <recommendedName>
        <fullName evidence="1">Trs120/TRAPPC9 N-terminal domain-containing protein</fullName>
    </recommendedName>
</protein>
<feature type="domain" description="Trs120/TRAPPC9 N-terminal" evidence="1">
    <location>
        <begin position="5"/>
        <end position="93"/>
    </location>
</feature>
<evidence type="ECO:0000313" key="3">
    <source>
        <dbReference type="Proteomes" id="UP001476247"/>
    </source>
</evidence>
<dbReference type="InterPro" id="IPR058563">
    <property type="entry name" value="Trs120_TRAPPC9_N"/>
</dbReference>
<evidence type="ECO:0000259" key="1">
    <source>
        <dbReference type="Pfam" id="PF08626"/>
    </source>
</evidence>
<dbReference type="PANTHER" id="PTHR21512:SF5">
    <property type="entry name" value="TRAFFICKING PROTEIN PARTICLE COMPLEX SUBUNIT 9"/>
    <property type="match status" value="1"/>
</dbReference>
<sequence length="108" mass="12331">MDLALDVTSNCRVRVLLVPVSPIKKSTFYKYVELVKTFNVVRLGDVTPNLKKGASAMFSSQVFQEGQMHFQFVTHWTREHAELEDFQPHRRIFGASNSNNTMGNTLLI</sequence>
<keyword evidence="3" id="KW-1185">Reference proteome</keyword>
<dbReference type="PANTHER" id="PTHR21512">
    <property type="entry name" value="TRAFFICKING PROTEIN PARTICLE COMPLEX SUBUNIT 9"/>
    <property type="match status" value="1"/>
</dbReference>
<accession>A0ABP9XX59</accession>
<dbReference type="Pfam" id="PF08626">
    <property type="entry name" value="TRAPPC9-Trs120"/>
    <property type="match status" value="1"/>
</dbReference>